<dbReference type="PROSITE" id="PS50056">
    <property type="entry name" value="TYR_PHOSPHATASE_2"/>
    <property type="match status" value="1"/>
</dbReference>
<evidence type="ECO:0000313" key="3">
    <source>
        <dbReference type="EMBL" id="UOQ59684.1"/>
    </source>
</evidence>
<gene>
    <name evidence="3" type="ORF">MUN76_11575</name>
</gene>
<dbReference type="InterPro" id="IPR016130">
    <property type="entry name" value="Tyr_Pase_AS"/>
</dbReference>
<proteinExistence type="inferred from homology"/>
<dbReference type="Gene3D" id="3.90.190.10">
    <property type="entry name" value="Protein tyrosine phosphatase superfamily"/>
    <property type="match status" value="1"/>
</dbReference>
<reference evidence="3 4" key="1">
    <citation type="submission" date="2022-04" db="EMBL/GenBank/DDBJ databases">
        <title>Leucobacter sp. isolated from rhizosphere of onion.</title>
        <authorList>
            <person name="Won M."/>
            <person name="Lee C.-M."/>
            <person name="Woen H.-Y."/>
            <person name="Kwon S.-W."/>
        </authorList>
    </citation>
    <scope>NUCLEOTIDE SEQUENCE [LARGE SCALE GENOMIC DNA]</scope>
    <source>
        <strain evidence="3 4">H25R-14</strain>
    </source>
</reference>
<organism evidence="3 4">
    <name type="scientific">Leucobacter rhizosphaerae</name>
    <dbReference type="NCBI Taxonomy" id="2932245"/>
    <lineage>
        <taxon>Bacteria</taxon>
        <taxon>Bacillati</taxon>
        <taxon>Actinomycetota</taxon>
        <taxon>Actinomycetes</taxon>
        <taxon>Micrococcales</taxon>
        <taxon>Microbacteriaceae</taxon>
        <taxon>Leucobacter</taxon>
    </lineage>
</organism>
<name>A0ABY4FU54_9MICO</name>
<comment type="similarity">
    <text evidence="1">Belongs to the protein-tyrosine phosphatase family.</text>
</comment>
<dbReference type="Proteomes" id="UP000831775">
    <property type="component" value="Chromosome"/>
</dbReference>
<keyword evidence="4" id="KW-1185">Reference proteome</keyword>
<accession>A0ABY4FU54</accession>
<dbReference type="InterPro" id="IPR000387">
    <property type="entry name" value="Tyr_Pase_dom"/>
</dbReference>
<dbReference type="InterPro" id="IPR029021">
    <property type="entry name" value="Prot-tyrosine_phosphatase-like"/>
</dbReference>
<dbReference type="PANTHER" id="PTHR31126">
    <property type="entry name" value="TYROSINE-PROTEIN PHOSPHATASE"/>
    <property type="match status" value="1"/>
</dbReference>
<dbReference type="Pfam" id="PF13350">
    <property type="entry name" value="Y_phosphatase3"/>
    <property type="match status" value="1"/>
</dbReference>
<dbReference type="InterPro" id="IPR026893">
    <property type="entry name" value="Tyr/Ser_Pase_IphP-type"/>
</dbReference>
<sequence>MPNLSSRILVTHNARGLGGLATADGHTVAEGVLFRSDSLSALTADGLAALAELGIGTIVDLRTDGERARAADVLPEDGSITLVTLPVLGGAMDEMVRRILPADGAQAALDPDQLAALLDQVPTLEQLYQGILSSSAAQFAELARAVIAAADTDRPGVIFHCTAGKDRTGLAAAILLSVAGVPHDTIVADYTQTEVNLAGPFAEALTGLITGFGLPLTPKLAELATKSPASAIEAALRWIAEQHGDAGAYLRSGGLSAEELTALTRILRAAP</sequence>
<dbReference type="EMBL" id="CP095043">
    <property type="protein sequence ID" value="UOQ59684.1"/>
    <property type="molecule type" value="Genomic_DNA"/>
</dbReference>
<evidence type="ECO:0000313" key="4">
    <source>
        <dbReference type="Proteomes" id="UP000831775"/>
    </source>
</evidence>
<evidence type="ECO:0000259" key="2">
    <source>
        <dbReference type="PROSITE" id="PS50056"/>
    </source>
</evidence>
<dbReference type="RefSeq" id="WP_244684839.1">
    <property type="nucleotide sequence ID" value="NZ_CP095043.1"/>
</dbReference>
<evidence type="ECO:0000256" key="1">
    <source>
        <dbReference type="ARBA" id="ARBA00009580"/>
    </source>
</evidence>
<protein>
    <submittedName>
        <fullName evidence="3">Tyrosine-protein phosphatase</fullName>
    </submittedName>
</protein>
<dbReference type="SUPFAM" id="SSF52799">
    <property type="entry name" value="(Phosphotyrosine protein) phosphatases II"/>
    <property type="match status" value="1"/>
</dbReference>
<feature type="domain" description="Tyrosine specific protein phosphatases" evidence="2">
    <location>
        <begin position="137"/>
        <end position="176"/>
    </location>
</feature>
<dbReference type="PANTHER" id="PTHR31126:SF1">
    <property type="entry name" value="TYROSINE SPECIFIC PROTEIN PHOSPHATASES DOMAIN-CONTAINING PROTEIN"/>
    <property type="match status" value="1"/>
</dbReference>
<dbReference type="PROSITE" id="PS00383">
    <property type="entry name" value="TYR_PHOSPHATASE_1"/>
    <property type="match status" value="1"/>
</dbReference>